<comment type="catalytic activity">
    <reaction evidence="7">
        <text>L-tyrosyl-[protein] + ATP = O-(5'-adenylyl)-L-tyrosyl-[protein] + diphosphate</text>
        <dbReference type="Rhea" id="RHEA:54288"/>
        <dbReference type="Rhea" id="RHEA-COMP:10136"/>
        <dbReference type="Rhea" id="RHEA-COMP:13846"/>
        <dbReference type="ChEBI" id="CHEBI:30616"/>
        <dbReference type="ChEBI" id="CHEBI:33019"/>
        <dbReference type="ChEBI" id="CHEBI:46858"/>
        <dbReference type="ChEBI" id="CHEBI:83624"/>
        <dbReference type="EC" id="2.7.7.108"/>
    </reaction>
</comment>
<organism evidence="9 10">
    <name type="scientific">Candidatus Onthousia excrementipullorum</name>
    <dbReference type="NCBI Taxonomy" id="2840884"/>
    <lineage>
        <taxon>Bacteria</taxon>
        <taxon>Bacillati</taxon>
        <taxon>Bacillota</taxon>
        <taxon>Bacilli</taxon>
        <taxon>Candidatus Onthousia</taxon>
    </lineage>
</organism>
<evidence type="ECO:0000256" key="6">
    <source>
        <dbReference type="ARBA" id="ARBA00047939"/>
    </source>
</evidence>
<dbReference type="FunFam" id="1.10.3290.10:FF:000002">
    <property type="entry name" value="Protein adenylyltransferase NmFic"/>
    <property type="match status" value="1"/>
</dbReference>
<reference evidence="9" key="1">
    <citation type="submission" date="2020-10" db="EMBL/GenBank/DDBJ databases">
        <authorList>
            <person name="Gilroy R."/>
        </authorList>
    </citation>
    <scope>NUCLEOTIDE SEQUENCE</scope>
    <source>
        <strain evidence="9">CHK184-20233</strain>
    </source>
</reference>
<evidence type="ECO:0000256" key="5">
    <source>
        <dbReference type="ARBA" id="ARBA00034531"/>
    </source>
</evidence>
<dbReference type="Pfam" id="PF02661">
    <property type="entry name" value="Fic"/>
    <property type="match status" value="1"/>
</dbReference>
<comment type="caution">
    <text evidence="9">The sequence shown here is derived from an EMBL/GenBank/DDBJ whole genome shotgun (WGS) entry which is preliminary data.</text>
</comment>
<accession>A0A9D1J329</accession>
<sequence length="180" mass="21130">MNEADKKSLENAKKLFLIGDIDNIEIGTVKGLQQIHKYLFEGLYDFAGIIRKENISKGNFRFANTLYLEDILKKIETMKESTLDEIIDKYVEMNIAHPFLEGNGRSTRIWLDLILKKNLNKIVNWENIDKRLYLQAMERSPINTLEIKTLIENNLTDDLSLTTIFKGIETSYYYETDEYY</sequence>
<dbReference type="Proteomes" id="UP000824232">
    <property type="component" value="Unassembled WGS sequence"/>
</dbReference>
<evidence type="ECO:0000256" key="4">
    <source>
        <dbReference type="ARBA" id="ARBA00022840"/>
    </source>
</evidence>
<dbReference type="GO" id="GO:0051302">
    <property type="term" value="P:regulation of cell division"/>
    <property type="evidence" value="ECO:0007669"/>
    <property type="project" value="TreeGrafter"/>
</dbReference>
<dbReference type="InterPro" id="IPR003812">
    <property type="entry name" value="Fido"/>
</dbReference>
<dbReference type="AlphaFoldDB" id="A0A9D1J329"/>
<gene>
    <name evidence="9" type="ORF">IAB38_02435</name>
</gene>
<reference evidence="9" key="2">
    <citation type="journal article" date="2021" name="PeerJ">
        <title>Extensive microbial diversity within the chicken gut microbiome revealed by metagenomics and culture.</title>
        <authorList>
            <person name="Gilroy R."/>
            <person name="Ravi A."/>
            <person name="Getino M."/>
            <person name="Pursley I."/>
            <person name="Horton D.L."/>
            <person name="Alikhan N.F."/>
            <person name="Baker D."/>
            <person name="Gharbi K."/>
            <person name="Hall N."/>
            <person name="Watson M."/>
            <person name="Adriaenssens E.M."/>
            <person name="Foster-Nyarko E."/>
            <person name="Jarju S."/>
            <person name="Secka A."/>
            <person name="Antonio M."/>
            <person name="Oren A."/>
            <person name="Chaudhuri R.R."/>
            <person name="La Ragione R."/>
            <person name="Hildebrand F."/>
            <person name="Pallen M.J."/>
        </authorList>
    </citation>
    <scope>NUCLEOTIDE SEQUENCE</scope>
    <source>
        <strain evidence="9">CHK184-20233</strain>
    </source>
</reference>
<evidence type="ECO:0000259" key="8">
    <source>
        <dbReference type="PROSITE" id="PS51459"/>
    </source>
</evidence>
<dbReference type="EC" id="2.7.7.108" evidence="5"/>
<dbReference type="PANTHER" id="PTHR39560:SF1">
    <property type="entry name" value="PROTEIN ADENYLYLTRANSFERASE FIC-RELATED"/>
    <property type="match status" value="1"/>
</dbReference>
<proteinExistence type="predicted"/>
<comment type="catalytic activity">
    <reaction evidence="6">
        <text>L-threonyl-[protein] + ATP = 3-O-(5'-adenylyl)-L-threonyl-[protein] + diphosphate</text>
        <dbReference type="Rhea" id="RHEA:54292"/>
        <dbReference type="Rhea" id="RHEA-COMP:11060"/>
        <dbReference type="Rhea" id="RHEA-COMP:13847"/>
        <dbReference type="ChEBI" id="CHEBI:30013"/>
        <dbReference type="ChEBI" id="CHEBI:30616"/>
        <dbReference type="ChEBI" id="CHEBI:33019"/>
        <dbReference type="ChEBI" id="CHEBI:138113"/>
        <dbReference type="EC" id="2.7.7.108"/>
    </reaction>
</comment>
<dbReference type="EMBL" id="DVHC01000026">
    <property type="protein sequence ID" value="HIR58885.1"/>
    <property type="molecule type" value="Genomic_DNA"/>
</dbReference>
<evidence type="ECO:0000256" key="3">
    <source>
        <dbReference type="ARBA" id="ARBA00022741"/>
    </source>
</evidence>
<dbReference type="PROSITE" id="PS51459">
    <property type="entry name" value="FIDO"/>
    <property type="match status" value="1"/>
</dbReference>
<evidence type="ECO:0000313" key="10">
    <source>
        <dbReference type="Proteomes" id="UP000824232"/>
    </source>
</evidence>
<keyword evidence="2" id="KW-0548">Nucleotidyltransferase</keyword>
<dbReference type="Gene3D" id="1.10.3290.10">
    <property type="entry name" value="Fido-like domain"/>
    <property type="match status" value="1"/>
</dbReference>
<dbReference type="InterPro" id="IPR036597">
    <property type="entry name" value="Fido-like_dom_sf"/>
</dbReference>
<evidence type="ECO:0000313" key="9">
    <source>
        <dbReference type="EMBL" id="HIR58885.1"/>
    </source>
</evidence>
<evidence type="ECO:0000256" key="7">
    <source>
        <dbReference type="ARBA" id="ARBA00048696"/>
    </source>
</evidence>
<name>A0A9D1J329_9FIRM</name>
<feature type="domain" description="Fido" evidence="8">
    <location>
        <begin position="27"/>
        <end position="153"/>
    </location>
</feature>
<dbReference type="GO" id="GO:0005524">
    <property type="term" value="F:ATP binding"/>
    <property type="evidence" value="ECO:0007669"/>
    <property type="project" value="UniProtKB-KW"/>
</dbReference>
<dbReference type="SUPFAM" id="SSF140931">
    <property type="entry name" value="Fic-like"/>
    <property type="match status" value="1"/>
</dbReference>
<keyword evidence="4" id="KW-0067">ATP-binding</keyword>
<keyword evidence="1" id="KW-0808">Transferase</keyword>
<keyword evidence="3" id="KW-0547">Nucleotide-binding</keyword>
<dbReference type="PANTHER" id="PTHR39560">
    <property type="entry name" value="PROTEIN ADENYLYLTRANSFERASE FIC-RELATED"/>
    <property type="match status" value="1"/>
</dbReference>
<evidence type="ECO:0000256" key="1">
    <source>
        <dbReference type="ARBA" id="ARBA00022679"/>
    </source>
</evidence>
<dbReference type="NCBIfam" id="NF046029">
    <property type="entry name" value="ProtAdlyltaseNmFic"/>
    <property type="match status" value="1"/>
</dbReference>
<protein>
    <recommendedName>
        <fullName evidence="5">protein adenylyltransferase</fullName>
        <ecNumber evidence="5">2.7.7.108</ecNumber>
    </recommendedName>
</protein>
<evidence type="ECO:0000256" key="2">
    <source>
        <dbReference type="ARBA" id="ARBA00022695"/>
    </source>
</evidence>
<dbReference type="GO" id="GO:0070733">
    <property type="term" value="F:AMPylase activity"/>
    <property type="evidence" value="ECO:0007669"/>
    <property type="project" value="UniProtKB-EC"/>
</dbReference>